<dbReference type="PANTHER" id="PTHR10173:SF52">
    <property type="entry name" value="METHIONINE-R-SULFOXIDE REDUCTASE B1"/>
    <property type="match status" value="1"/>
</dbReference>
<evidence type="ECO:0000256" key="6">
    <source>
        <dbReference type="ARBA" id="ARBA00023002"/>
    </source>
</evidence>
<comment type="catalytic activity">
    <reaction evidence="7">
        <text>L-methionyl-[protein] + [thioredoxin]-disulfide + H2O = L-methionyl-(R)-S-oxide-[protein] + [thioredoxin]-dithiol</text>
        <dbReference type="Rhea" id="RHEA:24164"/>
        <dbReference type="Rhea" id="RHEA-COMP:10698"/>
        <dbReference type="Rhea" id="RHEA-COMP:10700"/>
        <dbReference type="Rhea" id="RHEA-COMP:12313"/>
        <dbReference type="Rhea" id="RHEA-COMP:12314"/>
        <dbReference type="ChEBI" id="CHEBI:15377"/>
        <dbReference type="ChEBI" id="CHEBI:16044"/>
        <dbReference type="ChEBI" id="CHEBI:29950"/>
        <dbReference type="ChEBI" id="CHEBI:45764"/>
        <dbReference type="ChEBI" id="CHEBI:50058"/>
        <dbReference type="EC" id="1.8.4.12"/>
    </reaction>
</comment>
<dbReference type="FunFam" id="2.170.150.20:FF:000001">
    <property type="entry name" value="Peptide methionine sulfoxide reductase MsrB"/>
    <property type="match status" value="1"/>
</dbReference>
<dbReference type="PROSITE" id="PS51790">
    <property type="entry name" value="MSRB"/>
    <property type="match status" value="1"/>
</dbReference>
<evidence type="ECO:0000256" key="7">
    <source>
        <dbReference type="ARBA" id="ARBA00048488"/>
    </source>
</evidence>
<protein>
    <recommendedName>
        <fullName evidence="3">peptide-methionine (R)-S-oxide reductase</fullName>
        <ecNumber evidence="3">1.8.4.12</ecNumber>
    </recommendedName>
</protein>
<dbReference type="STRING" id="1798475.A2837_01910"/>
<comment type="cofactor">
    <cofactor evidence="1">
        <name>Zn(2+)</name>
        <dbReference type="ChEBI" id="CHEBI:29105"/>
    </cofactor>
</comment>
<dbReference type="AlphaFoldDB" id="A0A1F6BYT5"/>
<organism evidence="9 10">
    <name type="scientific">Candidatus Kaiserbacteria bacterium RIFCSPHIGHO2_01_FULL_46_22</name>
    <dbReference type="NCBI Taxonomy" id="1798475"/>
    <lineage>
        <taxon>Bacteria</taxon>
        <taxon>Candidatus Kaiseribacteriota</taxon>
    </lineage>
</organism>
<dbReference type="InterPro" id="IPR002579">
    <property type="entry name" value="Met_Sox_Rdtase_MsrB_dom"/>
</dbReference>
<dbReference type="InterPro" id="IPR028427">
    <property type="entry name" value="Met_Sox_Rdtase_MsrB"/>
</dbReference>
<evidence type="ECO:0000256" key="2">
    <source>
        <dbReference type="ARBA" id="ARBA00007174"/>
    </source>
</evidence>
<accession>A0A1F6BYT5</accession>
<keyword evidence="4" id="KW-0479">Metal-binding</keyword>
<evidence type="ECO:0000313" key="9">
    <source>
        <dbReference type="EMBL" id="OGG41942.1"/>
    </source>
</evidence>
<dbReference type="Proteomes" id="UP000176322">
    <property type="component" value="Unassembled WGS sequence"/>
</dbReference>
<name>A0A1F6BYT5_9BACT</name>
<evidence type="ECO:0000259" key="8">
    <source>
        <dbReference type="PROSITE" id="PS51790"/>
    </source>
</evidence>
<dbReference type="Pfam" id="PF01641">
    <property type="entry name" value="SelR"/>
    <property type="match status" value="1"/>
</dbReference>
<dbReference type="GO" id="GO:0046872">
    <property type="term" value="F:metal ion binding"/>
    <property type="evidence" value="ECO:0007669"/>
    <property type="project" value="UniProtKB-KW"/>
</dbReference>
<dbReference type="GO" id="GO:0006979">
    <property type="term" value="P:response to oxidative stress"/>
    <property type="evidence" value="ECO:0007669"/>
    <property type="project" value="InterPro"/>
</dbReference>
<dbReference type="NCBIfam" id="TIGR00357">
    <property type="entry name" value="peptide-methionine (R)-S-oxide reductase MsrB"/>
    <property type="match status" value="1"/>
</dbReference>
<dbReference type="GO" id="GO:0005737">
    <property type="term" value="C:cytoplasm"/>
    <property type="evidence" value="ECO:0007669"/>
    <property type="project" value="TreeGrafter"/>
</dbReference>
<dbReference type="PANTHER" id="PTHR10173">
    <property type="entry name" value="METHIONINE SULFOXIDE REDUCTASE"/>
    <property type="match status" value="1"/>
</dbReference>
<evidence type="ECO:0000256" key="5">
    <source>
        <dbReference type="ARBA" id="ARBA00022833"/>
    </source>
</evidence>
<dbReference type="EMBL" id="MFKO01000002">
    <property type="protein sequence ID" value="OGG41942.1"/>
    <property type="molecule type" value="Genomic_DNA"/>
</dbReference>
<keyword evidence="5" id="KW-0862">Zinc</keyword>
<dbReference type="EC" id="1.8.4.12" evidence="3"/>
<dbReference type="SUPFAM" id="SSF51316">
    <property type="entry name" value="Mss4-like"/>
    <property type="match status" value="1"/>
</dbReference>
<comment type="similarity">
    <text evidence="2">Belongs to the MsrB Met sulfoxide reductase family.</text>
</comment>
<gene>
    <name evidence="9" type="ORF">A2837_01910</name>
</gene>
<dbReference type="GO" id="GO:0033743">
    <property type="term" value="F:peptide-methionine (R)-S-oxide reductase activity"/>
    <property type="evidence" value="ECO:0007669"/>
    <property type="project" value="UniProtKB-EC"/>
</dbReference>
<keyword evidence="6" id="KW-0560">Oxidoreductase</keyword>
<evidence type="ECO:0000256" key="3">
    <source>
        <dbReference type="ARBA" id="ARBA00012499"/>
    </source>
</evidence>
<proteinExistence type="inferred from homology"/>
<comment type="caution">
    <text evidence="9">The sequence shown here is derived from an EMBL/GenBank/DDBJ whole genome shotgun (WGS) entry which is preliminary data.</text>
</comment>
<feature type="domain" description="MsrB" evidence="8">
    <location>
        <begin position="3"/>
        <end position="128"/>
    </location>
</feature>
<evidence type="ECO:0000313" key="10">
    <source>
        <dbReference type="Proteomes" id="UP000176322"/>
    </source>
</evidence>
<sequence length="131" mass="14583">MKSDEQLKAENPELYKVAREGGTEKPFAGKYVNEKKSGMYHCAVCDAPLFSSETKFESGTGWPSFTDPMVRDAVVLHQDDTHGMRRTEVQCAKCGAHLGHVFPDGPEKNGKTCDRYCINSVSLELKPKNNE</sequence>
<evidence type="ECO:0000256" key="1">
    <source>
        <dbReference type="ARBA" id="ARBA00001947"/>
    </source>
</evidence>
<reference evidence="9 10" key="1">
    <citation type="journal article" date="2016" name="Nat. Commun.">
        <title>Thousands of microbial genomes shed light on interconnected biogeochemical processes in an aquifer system.</title>
        <authorList>
            <person name="Anantharaman K."/>
            <person name="Brown C.T."/>
            <person name="Hug L.A."/>
            <person name="Sharon I."/>
            <person name="Castelle C.J."/>
            <person name="Probst A.J."/>
            <person name="Thomas B.C."/>
            <person name="Singh A."/>
            <person name="Wilkins M.J."/>
            <person name="Karaoz U."/>
            <person name="Brodie E.L."/>
            <person name="Williams K.H."/>
            <person name="Hubbard S.S."/>
            <person name="Banfield J.F."/>
        </authorList>
    </citation>
    <scope>NUCLEOTIDE SEQUENCE [LARGE SCALE GENOMIC DNA]</scope>
</reference>
<evidence type="ECO:0000256" key="4">
    <source>
        <dbReference type="ARBA" id="ARBA00022723"/>
    </source>
</evidence>
<dbReference type="InterPro" id="IPR011057">
    <property type="entry name" value="Mss4-like_sf"/>
</dbReference>
<dbReference type="GO" id="GO:0030091">
    <property type="term" value="P:protein repair"/>
    <property type="evidence" value="ECO:0007669"/>
    <property type="project" value="InterPro"/>
</dbReference>
<dbReference type="Gene3D" id="2.170.150.20">
    <property type="entry name" value="Peptide methionine sulfoxide reductase"/>
    <property type="match status" value="1"/>
</dbReference>